<dbReference type="PROSITE" id="PS50888">
    <property type="entry name" value="BHLH"/>
    <property type="match status" value="1"/>
</dbReference>
<dbReference type="Proteomes" id="UP000267029">
    <property type="component" value="Unassembled WGS sequence"/>
</dbReference>
<keyword evidence="4" id="KW-1185">Reference proteome</keyword>
<dbReference type="OrthoDB" id="6264573at2759"/>
<dbReference type="WBParaSite" id="MCU_010130-RA">
    <property type="protein sequence ID" value="MCU_010130-RA"/>
    <property type="gene ID" value="MCU_010130"/>
</dbReference>
<dbReference type="Gene3D" id="4.10.280.10">
    <property type="entry name" value="Helix-loop-helix DNA-binding domain"/>
    <property type="match status" value="1"/>
</dbReference>
<evidence type="ECO:0000256" key="1">
    <source>
        <dbReference type="SAM" id="MobiDB-lite"/>
    </source>
</evidence>
<feature type="domain" description="BHLH" evidence="2">
    <location>
        <begin position="26"/>
        <end position="83"/>
    </location>
</feature>
<feature type="region of interest" description="Disordered" evidence="1">
    <location>
        <begin position="1"/>
        <end position="34"/>
    </location>
</feature>
<dbReference type="EMBL" id="UXSR01005862">
    <property type="protein sequence ID" value="VDD83849.1"/>
    <property type="molecule type" value="Genomic_DNA"/>
</dbReference>
<dbReference type="GO" id="GO:0046983">
    <property type="term" value="F:protein dimerization activity"/>
    <property type="evidence" value="ECO:0007669"/>
    <property type="project" value="InterPro"/>
</dbReference>
<dbReference type="AlphaFoldDB" id="A0A0R3UPR9"/>
<evidence type="ECO:0000313" key="3">
    <source>
        <dbReference type="EMBL" id="VDD83849.1"/>
    </source>
</evidence>
<dbReference type="InterPro" id="IPR011598">
    <property type="entry name" value="bHLH_dom"/>
</dbReference>
<gene>
    <name evidence="3" type="ORF">MCOS_LOCUS9852</name>
</gene>
<dbReference type="InterPro" id="IPR036638">
    <property type="entry name" value="HLH_DNA-bd_sf"/>
</dbReference>
<evidence type="ECO:0000313" key="4">
    <source>
        <dbReference type="Proteomes" id="UP000267029"/>
    </source>
</evidence>
<evidence type="ECO:0000259" key="2">
    <source>
        <dbReference type="PROSITE" id="PS50888"/>
    </source>
</evidence>
<name>A0A0R3UPR9_MESCO</name>
<evidence type="ECO:0000313" key="5">
    <source>
        <dbReference type="WBParaSite" id="MCU_010130-RA"/>
    </source>
</evidence>
<reference evidence="5" key="2">
    <citation type="submission" date="2019-11" db="UniProtKB">
        <authorList>
            <consortium name="WormBaseParasite"/>
        </authorList>
    </citation>
    <scope>IDENTIFICATION</scope>
</reference>
<dbReference type="SUPFAM" id="SSF47459">
    <property type="entry name" value="HLH, helix-loop-helix DNA-binding domain"/>
    <property type="match status" value="1"/>
</dbReference>
<reference evidence="3 4" key="1">
    <citation type="submission" date="2018-10" db="EMBL/GenBank/DDBJ databases">
        <authorList>
            <consortium name="Pathogen Informatics"/>
        </authorList>
    </citation>
    <scope>NUCLEOTIDE SEQUENCE [LARGE SCALE GENOMIC DNA]</scope>
</reference>
<accession>A0A0R3UPR9</accession>
<sequence length="126" mass="14400">MSAQQTRGLSNHGRRSTLPLEQRQAMRRVKKQEFERRCRECISEKMTELNDLAMSLVGGDPRNHSRLDKNTLLNDCAGVLQNLLHVMREMPEVQARLRTALGQQLGTKMDPSVHQDKENMPPPTPI</sequence>
<organism evidence="5">
    <name type="scientific">Mesocestoides corti</name>
    <name type="common">Flatworm</name>
    <dbReference type="NCBI Taxonomy" id="53468"/>
    <lineage>
        <taxon>Eukaryota</taxon>
        <taxon>Metazoa</taxon>
        <taxon>Spiralia</taxon>
        <taxon>Lophotrochozoa</taxon>
        <taxon>Platyhelminthes</taxon>
        <taxon>Cestoda</taxon>
        <taxon>Eucestoda</taxon>
        <taxon>Cyclophyllidea</taxon>
        <taxon>Mesocestoididae</taxon>
        <taxon>Mesocestoides</taxon>
    </lineage>
</organism>
<proteinExistence type="predicted"/>
<feature type="region of interest" description="Disordered" evidence="1">
    <location>
        <begin position="106"/>
        <end position="126"/>
    </location>
</feature>
<protein>
    <submittedName>
        <fullName evidence="5">BHLH domain-containing protein</fullName>
    </submittedName>
</protein>